<dbReference type="InterPro" id="IPR050450">
    <property type="entry name" value="COX15/CtaA_HemeA_synthase"/>
</dbReference>
<dbReference type="Pfam" id="PF02628">
    <property type="entry name" value="COX15-CtaA"/>
    <property type="match status" value="1"/>
</dbReference>
<evidence type="ECO:0000256" key="11">
    <source>
        <dbReference type="HAMAP-Rule" id="MF_01664"/>
    </source>
</evidence>
<reference evidence="12" key="2">
    <citation type="submission" date="2020-09" db="EMBL/GenBank/DDBJ databases">
        <authorList>
            <person name="Sun Q."/>
            <person name="Zhou Y."/>
        </authorList>
    </citation>
    <scope>NUCLEOTIDE SEQUENCE</scope>
    <source>
        <strain evidence="12">CGMCC 1.12698</strain>
    </source>
</reference>
<evidence type="ECO:0000256" key="4">
    <source>
        <dbReference type="ARBA" id="ARBA00022723"/>
    </source>
</evidence>
<evidence type="ECO:0000256" key="8">
    <source>
        <dbReference type="ARBA" id="ARBA00023133"/>
    </source>
</evidence>
<comment type="caution">
    <text evidence="11">Lacks conserved residue(s) required for the propagation of feature annotation.</text>
</comment>
<dbReference type="HAMAP" id="MF_01664">
    <property type="entry name" value="HemeA_synth_type1"/>
    <property type="match status" value="1"/>
</dbReference>
<organism evidence="12 13">
    <name type="scientific">Priestia taiwanensis</name>
    <dbReference type="NCBI Taxonomy" id="1347902"/>
    <lineage>
        <taxon>Bacteria</taxon>
        <taxon>Bacillati</taxon>
        <taxon>Bacillota</taxon>
        <taxon>Bacilli</taxon>
        <taxon>Bacillales</taxon>
        <taxon>Bacillaceae</taxon>
        <taxon>Priestia</taxon>
    </lineage>
</organism>
<evidence type="ECO:0000256" key="6">
    <source>
        <dbReference type="ARBA" id="ARBA00023002"/>
    </source>
</evidence>
<dbReference type="GO" id="GO:0046872">
    <property type="term" value="F:metal ion binding"/>
    <property type="evidence" value="ECO:0007669"/>
    <property type="project" value="UniProtKB-KW"/>
</dbReference>
<feature type="transmembrane region" description="Helical" evidence="11">
    <location>
        <begin position="243"/>
        <end position="265"/>
    </location>
</feature>
<feature type="binding site" description="axial binding residue" evidence="11">
    <location>
        <position position="214"/>
    </location>
    <ligand>
        <name>heme</name>
        <dbReference type="ChEBI" id="CHEBI:30413"/>
    </ligand>
    <ligandPart>
        <name>Fe</name>
        <dbReference type="ChEBI" id="CHEBI:18248"/>
    </ligandPart>
</feature>
<evidence type="ECO:0000256" key="1">
    <source>
        <dbReference type="ARBA" id="ARBA00004141"/>
    </source>
</evidence>
<dbReference type="PANTHER" id="PTHR35457">
    <property type="entry name" value="HEME A SYNTHASE"/>
    <property type="match status" value="1"/>
</dbReference>
<evidence type="ECO:0000313" key="12">
    <source>
        <dbReference type="EMBL" id="GGE66608.1"/>
    </source>
</evidence>
<comment type="caution">
    <text evidence="12">The sequence shown here is derived from an EMBL/GenBank/DDBJ whole genome shotgun (WGS) entry which is preliminary data.</text>
</comment>
<keyword evidence="13" id="KW-1185">Reference proteome</keyword>
<evidence type="ECO:0000313" key="13">
    <source>
        <dbReference type="Proteomes" id="UP000605259"/>
    </source>
</evidence>
<feature type="transmembrane region" description="Helical" evidence="11">
    <location>
        <begin position="92"/>
        <end position="114"/>
    </location>
</feature>
<dbReference type="Proteomes" id="UP000605259">
    <property type="component" value="Unassembled WGS sequence"/>
</dbReference>
<evidence type="ECO:0000256" key="3">
    <source>
        <dbReference type="ARBA" id="ARBA00022692"/>
    </source>
</evidence>
<keyword evidence="4 11" id="KW-0479">Metal-binding</keyword>
<keyword evidence="2 11" id="KW-1003">Cell membrane</keyword>
<sequence length="311" mass="34633">MQRSLKILSVATTLVLLFVLLGGALVTKTDSGDGCGRSWPLCHGQLIPEDIPVETIIELSHRVVAGLASILVTVLAYLCWRKFGHVREVKALAAISFFFLFAQALFGAAAVIWGQSSFVLALHFGVSLISFTSVVLLMLLLFEIDKKFDAQSLKIGKMMKFHIYGISIYTYFVVYTGALVRHKNASMACPDFPFCSNKNIGLPTQIQEWVQMSHRTVAILLFIWIAIATIHAVRHYKTQRVMYWGWIIAFTLITLQATTGILSVFTNINLFIALLHALFISCLFALLSYFIMLSTRSKSTKKDAVSPNKSA</sequence>
<keyword evidence="3 11" id="KW-0812">Transmembrane</keyword>
<dbReference type="InterPro" id="IPR003780">
    <property type="entry name" value="COX15/CtaA_fam"/>
</dbReference>
<comment type="cofactor">
    <cofactor evidence="11">
        <name>heme b</name>
        <dbReference type="ChEBI" id="CHEBI:60344"/>
    </cofactor>
</comment>
<comment type="function">
    <text evidence="11">Catalyzes the conversion of heme O to heme A by two successive hydroxylations of the methyl group at C8. The first hydroxylation forms heme I, the second hydroxylation results in an unstable dihydroxymethyl group, which spontaneously dehydrates, resulting in the formyl group of heme A.</text>
</comment>
<dbReference type="GO" id="GO:0006784">
    <property type="term" value="P:heme A biosynthetic process"/>
    <property type="evidence" value="ECO:0007669"/>
    <property type="project" value="UniProtKB-UniRule"/>
</dbReference>
<comment type="similarity">
    <text evidence="11">Belongs to the COX15/CtaA family. Type 1 subfamily.</text>
</comment>
<dbReference type="EC" id="1.17.99.9" evidence="11"/>
<gene>
    <name evidence="11 12" type="primary">ctaA</name>
    <name evidence="12" type="ORF">GCM10007140_15980</name>
</gene>
<feature type="transmembrane region" description="Helical" evidence="11">
    <location>
        <begin position="163"/>
        <end position="180"/>
    </location>
</feature>
<evidence type="ECO:0000256" key="7">
    <source>
        <dbReference type="ARBA" id="ARBA00023004"/>
    </source>
</evidence>
<evidence type="ECO:0000256" key="10">
    <source>
        <dbReference type="ARBA" id="ARBA00023157"/>
    </source>
</evidence>
<comment type="subunit">
    <text evidence="11">Interacts with CtaB.</text>
</comment>
<name>A0A917EQI8_9BACI</name>
<dbReference type="EMBL" id="BMFK01000001">
    <property type="protein sequence ID" value="GGE66608.1"/>
    <property type="molecule type" value="Genomic_DNA"/>
</dbReference>
<keyword evidence="9 11" id="KW-0472">Membrane</keyword>
<reference evidence="12" key="1">
    <citation type="journal article" date="2014" name="Int. J. Syst. Evol. Microbiol.">
        <title>Complete genome sequence of Corynebacterium casei LMG S-19264T (=DSM 44701T), isolated from a smear-ripened cheese.</title>
        <authorList>
            <consortium name="US DOE Joint Genome Institute (JGI-PGF)"/>
            <person name="Walter F."/>
            <person name="Albersmeier A."/>
            <person name="Kalinowski J."/>
            <person name="Ruckert C."/>
        </authorList>
    </citation>
    <scope>NUCLEOTIDE SEQUENCE</scope>
    <source>
        <strain evidence="12">CGMCC 1.12698</strain>
    </source>
</reference>
<dbReference type="RefSeq" id="WP_188387839.1">
    <property type="nucleotide sequence ID" value="NZ_BMFK01000001.1"/>
</dbReference>
<accession>A0A917EQI8</accession>
<dbReference type="AlphaFoldDB" id="A0A917EQI8"/>
<keyword evidence="5 11" id="KW-1133">Transmembrane helix</keyword>
<comment type="catalytic activity">
    <reaction evidence="11">
        <text>Fe(II)-heme o + 2 A + H2O = Fe(II)-heme a + 2 AH2</text>
        <dbReference type="Rhea" id="RHEA:63388"/>
        <dbReference type="ChEBI" id="CHEBI:13193"/>
        <dbReference type="ChEBI" id="CHEBI:15377"/>
        <dbReference type="ChEBI" id="CHEBI:17499"/>
        <dbReference type="ChEBI" id="CHEBI:60530"/>
        <dbReference type="ChEBI" id="CHEBI:61715"/>
        <dbReference type="EC" id="1.17.99.9"/>
    </reaction>
</comment>
<protein>
    <recommendedName>
        <fullName evidence="11">Heme A synthase</fullName>
        <shortName evidence="11">HAS</shortName>
        <ecNumber evidence="11">1.17.99.9</ecNumber>
    </recommendedName>
    <alternativeName>
        <fullName evidence="11">Cytochrome aa3-controlling protein</fullName>
    </alternativeName>
</protein>
<feature type="transmembrane region" description="Helical" evidence="11">
    <location>
        <begin position="120"/>
        <end position="142"/>
    </location>
</feature>
<comment type="subcellular location">
    <subcellularLocation>
        <location evidence="11">Cell membrane</location>
        <topology evidence="11">Multi-pass membrane protein</topology>
    </subcellularLocation>
    <subcellularLocation>
        <location evidence="1">Membrane</location>
        <topology evidence="1">Multi-pass membrane protein</topology>
    </subcellularLocation>
</comment>
<dbReference type="GO" id="GO:0120547">
    <property type="term" value="F:heme A synthase activity"/>
    <property type="evidence" value="ECO:0007669"/>
    <property type="project" value="UniProtKB-EC"/>
</dbReference>
<keyword evidence="6 11" id="KW-0560">Oxidoreductase</keyword>
<keyword evidence="10" id="KW-1015">Disulfide bond</keyword>
<feature type="transmembrane region" description="Helical" evidence="11">
    <location>
        <begin position="271"/>
        <end position="292"/>
    </location>
</feature>
<proteinExistence type="inferred from homology"/>
<feature type="binding site" description="axial binding residue" evidence="11">
    <location>
        <position position="276"/>
    </location>
    <ligand>
        <name>heme</name>
        <dbReference type="ChEBI" id="CHEBI:30413"/>
    </ligand>
    <ligandPart>
        <name>Fe</name>
        <dbReference type="ChEBI" id="CHEBI:18248"/>
    </ligandPart>
</feature>
<evidence type="ECO:0000256" key="2">
    <source>
        <dbReference type="ARBA" id="ARBA00022475"/>
    </source>
</evidence>
<dbReference type="PANTHER" id="PTHR35457:SF1">
    <property type="entry name" value="HEME A SYNTHASE"/>
    <property type="match status" value="1"/>
</dbReference>
<feature type="transmembrane region" description="Helical" evidence="11">
    <location>
        <begin position="217"/>
        <end position="236"/>
    </location>
</feature>
<dbReference type="GO" id="GO:0005886">
    <property type="term" value="C:plasma membrane"/>
    <property type="evidence" value="ECO:0007669"/>
    <property type="project" value="UniProtKB-SubCell"/>
</dbReference>
<comment type="pathway">
    <text evidence="11">Porphyrin-containing compound metabolism; heme A biosynthesis; heme A from heme O: step 1/1.</text>
</comment>
<evidence type="ECO:0000256" key="5">
    <source>
        <dbReference type="ARBA" id="ARBA00022989"/>
    </source>
</evidence>
<dbReference type="InterPro" id="IPR023755">
    <property type="entry name" value="HemeA_Synthase_type1"/>
</dbReference>
<keyword evidence="8 11" id="KW-0350">Heme biosynthesis</keyword>
<feature type="transmembrane region" description="Helical" evidence="11">
    <location>
        <begin position="63"/>
        <end position="80"/>
    </location>
</feature>
<evidence type="ECO:0000256" key="9">
    <source>
        <dbReference type="ARBA" id="ARBA00023136"/>
    </source>
</evidence>
<keyword evidence="7 11" id="KW-0408">Iron</keyword>